<evidence type="ECO:0000313" key="1">
    <source>
        <dbReference type="EMBL" id="NAS11803.1"/>
    </source>
</evidence>
<proteinExistence type="predicted"/>
<gene>
    <name evidence="1" type="ORF">GTQ38_07295</name>
</gene>
<dbReference type="InterPro" id="IPR051675">
    <property type="entry name" value="Endo/Exo/Phosphatase_dom_1"/>
</dbReference>
<name>A0A6L9EAX7_9FLAO</name>
<dbReference type="PANTHER" id="PTHR21180:SF32">
    <property type="entry name" value="ENDONUCLEASE_EXONUCLEASE_PHOSPHATASE FAMILY DOMAIN-CONTAINING PROTEIN 1"/>
    <property type="match status" value="1"/>
</dbReference>
<evidence type="ECO:0000313" key="2">
    <source>
        <dbReference type="Proteomes" id="UP000475249"/>
    </source>
</evidence>
<dbReference type="Gene3D" id="1.10.150.320">
    <property type="entry name" value="Photosystem II 12 kDa extrinsic protein"/>
    <property type="match status" value="1"/>
</dbReference>
<dbReference type="GO" id="GO:0015627">
    <property type="term" value="C:type II protein secretion system complex"/>
    <property type="evidence" value="ECO:0007669"/>
    <property type="project" value="TreeGrafter"/>
</dbReference>
<comment type="caution">
    <text evidence="1">The sequence shown here is derived from an EMBL/GenBank/DDBJ whole genome shotgun (WGS) entry which is preliminary data.</text>
</comment>
<dbReference type="GO" id="GO:0015628">
    <property type="term" value="P:protein secretion by the type II secretion system"/>
    <property type="evidence" value="ECO:0007669"/>
    <property type="project" value="TreeGrafter"/>
</dbReference>
<dbReference type="SUPFAM" id="SSF47781">
    <property type="entry name" value="RuvA domain 2-like"/>
    <property type="match status" value="2"/>
</dbReference>
<dbReference type="Pfam" id="PF12836">
    <property type="entry name" value="HHH_3"/>
    <property type="match status" value="2"/>
</dbReference>
<dbReference type="AlphaFoldDB" id="A0A6L9EAX7"/>
<organism evidence="1 2">
    <name type="scientific">Poritiphilus flavus</name>
    <dbReference type="NCBI Taxonomy" id="2697053"/>
    <lineage>
        <taxon>Bacteria</taxon>
        <taxon>Pseudomonadati</taxon>
        <taxon>Bacteroidota</taxon>
        <taxon>Flavobacteriia</taxon>
        <taxon>Flavobacteriales</taxon>
        <taxon>Flavobacteriaceae</taxon>
        <taxon>Poritiphilus</taxon>
    </lineage>
</organism>
<dbReference type="Proteomes" id="UP000475249">
    <property type="component" value="Unassembled WGS sequence"/>
</dbReference>
<reference evidence="1 2" key="1">
    <citation type="submission" date="2020-01" db="EMBL/GenBank/DDBJ databases">
        <title>Bacteria diversity of Porities sp.</title>
        <authorList>
            <person name="Wang G."/>
        </authorList>
    </citation>
    <scope>NUCLEOTIDE SEQUENCE [LARGE SCALE GENOMIC DNA]</scope>
    <source>
        <strain evidence="1 2">R33</strain>
    </source>
</reference>
<dbReference type="EMBL" id="WXYO01000003">
    <property type="protein sequence ID" value="NAS11803.1"/>
    <property type="molecule type" value="Genomic_DNA"/>
</dbReference>
<dbReference type="InterPro" id="IPR010994">
    <property type="entry name" value="RuvA_2-like"/>
</dbReference>
<keyword evidence="2" id="KW-1185">Reference proteome</keyword>
<dbReference type="PANTHER" id="PTHR21180">
    <property type="entry name" value="ENDONUCLEASE/EXONUCLEASE/PHOSPHATASE FAMILY DOMAIN-CONTAINING PROTEIN 1"/>
    <property type="match status" value="1"/>
</dbReference>
<sequence length="292" mass="34143">MRFHFWFNRQERSGIFFLLLIILSLQLLHFCINEGYFSKRDAKFALDTELHQELIQQRKAKVLQQRSAIYLFNPNFISDYKAYILGLSADELDRLRNFREHGKQVNNAREFQQVTRVSDSLLNILTPYFRFPQQKFQDRPTLNQTKVSDKPANALPSEVNRKLDLNEATAEQLRLVRGIGPKLSQRIVKFRDKLGGFMVKEQLYDVYGLEKNVVDQAFQLFAINETPEIEKLDLNTATASELAAFTYFNWEMAERIVAKRTEVGAIRSFDELPDITGLSIDKIDRIKLYLHL</sequence>
<accession>A0A6L9EAX7</accession>
<protein>
    <submittedName>
        <fullName evidence="1">Helix-hairpin-helix domain-containing protein</fullName>
    </submittedName>
</protein>
<dbReference type="Gene3D" id="1.10.150.280">
    <property type="entry name" value="AF1531-like domain"/>
    <property type="match status" value="1"/>
</dbReference>